<dbReference type="RefSeq" id="YP_009012625.1">
    <property type="nucleotide sequence ID" value="NC_023694.1"/>
</dbReference>
<evidence type="ECO:0000313" key="3">
    <source>
        <dbReference type="Proteomes" id="UP000001057"/>
    </source>
</evidence>
<evidence type="ECO:0000256" key="1">
    <source>
        <dbReference type="SAM" id="Phobius"/>
    </source>
</evidence>
<sequence length="66" mass="7484">MKPSTKGPIMNDKIAAVKNHVKKHRAKYAVAGTLVVCTVIHIRIVSNLNRFLDDHDLMDMYYTNGE</sequence>
<dbReference type="GeneID" id="18559754"/>
<proteinExistence type="predicted"/>
<evidence type="ECO:0000313" key="2">
    <source>
        <dbReference type="EMBL" id="ADD81042.1"/>
    </source>
</evidence>
<protein>
    <submittedName>
        <fullName evidence="2">Gp044</fullName>
    </submittedName>
</protein>
<organism evidence="2 3">
    <name type="scientific">Rhodococcus phage ReqiPoco6</name>
    <dbReference type="NCBI Taxonomy" id="691964"/>
    <lineage>
        <taxon>Viruses</taxon>
        <taxon>Duplodnaviria</taxon>
        <taxon>Heunggongvirae</taxon>
        <taxon>Uroviricota</taxon>
        <taxon>Caudoviricetes</taxon>
        <taxon>Pepyhexavirus</taxon>
        <taxon>Pepyhexavirus poco6</taxon>
    </lineage>
</organism>
<name>D4P7R2_9CAUD</name>
<gene>
    <name evidence="2" type="ORF">Poco6gene044</name>
</gene>
<reference evidence="2 3" key="1">
    <citation type="journal article" date="2011" name="Appl. Environ. Microbiol.">
        <title>Genomic and functional analyses of Rhodococcus equi phages ReqiPepy6, ReqiPoco6, ReqiPine5, and ReqiDocB7.</title>
        <authorList>
            <person name="Summer E.J."/>
            <person name="Liu M."/>
            <person name="Gill J.J."/>
            <person name="Grant M."/>
            <person name="Chan-Cortes T.N."/>
            <person name="Ferguson L."/>
            <person name="Janes C."/>
            <person name="Lange K."/>
            <person name="Bertoli M."/>
            <person name="Moore C."/>
            <person name="Orchard R.C."/>
            <person name="Cohen N."/>
            <person name="Young R."/>
        </authorList>
    </citation>
    <scope>NUCLEOTIDE SEQUENCE [LARGE SCALE GENOMIC DNA]</scope>
</reference>
<dbReference type="OrthoDB" id="37889at10239"/>
<accession>D4P7R2</accession>
<dbReference type="EMBL" id="GU580942">
    <property type="protein sequence ID" value="ADD81042.1"/>
    <property type="molecule type" value="Genomic_DNA"/>
</dbReference>
<keyword evidence="3" id="KW-1185">Reference proteome</keyword>
<keyword evidence="1" id="KW-1133">Transmembrane helix</keyword>
<dbReference type="KEGG" id="vg:18559754"/>
<feature type="transmembrane region" description="Helical" evidence="1">
    <location>
        <begin position="28"/>
        <end position="46"/>
    </location>
</feature>
<dbReference type="Proteomes" id="UP000001057">
    <property type="component" value="Segment"/>
</dbReference>
<keyword evidence="1" id="KW-0812">Transmembrane</keyword>
<keyword evidence="1" id="KW-0472">Membrane</keyword>